<evidence type="ECO:0000313" key="2">
    <source>
        <dbReference type="EMBL" id="CAF9928202.1"/>
    </source>
</evidence>
<evidence type="ECO:0000313" key="3">
    <source>
        <dbReference type="Proteomes" id="UP000664534"/>
    </source>
</evidence>
<comment type="caution">
    <text evidence="2">The sequence shown here is derived from an EMBL/GenBank/DDBJ whole genome shotgun (WGS) entry which is preliminary data.</text>
</comment>
<name>A0A8H3FSC6_9LECA</name>
<evidence type="ECO:0000256" key="1">
    <source>
        <dbReference type="SAM" id="SignalP"/>
    </source>
</evidence>
<feature type="signal peptide" evidence="1">
    <location>
        <begin position="1"/>
        <end position="18"/>
    </location>
</feature>
<proteinExistence type="predicted"/>
<accession>A0A8H3FSC6</accession>
<organism evidence="2 3">
    <name type="scientific">Imshaugia aleurites</name>
    <dbReference type="NCBI Taxonomy" id="172621"/>
    <lineage>
        <taxon>Eukaryota</taxon>
        <taxon>Fungi</taxon>
        <taxon>Dikarya</taxon>
        <taxon>Ascomycota</taxon>
        <taxon>Pezizomycotina</taxon>
        <taxon>Lecanoromycetes</taxon>
        <taxon>OSLEUM clade</taxon>
        <taxon>Lecanoromycetidae</taxon>
        <taxon>Lecanorales</taxon>
        <taxon>Lecanorineae</taxon>
        <taxon>Parmeliaceae</taxon>
        <taxon>Imshaugia</taxon>
    </lineage>
</organism>
<keyword evidence="3" id="KW-1185">Reference proteome</keyword>
<reference evidence="2" key="1">
    <citation type="submission" date="2021-03" db="EMBL/GenBank/DDBJ databases">
        <authorList>
            <person name="Tagirdzhanova G."/>
        </authorList>
    </citation>
    <scope>NUCLEOTIDE SEQUENCE</scope>
</reference>
<feature type="chain" id="PRO_5034816909" evidence="1">
    <location>
        <begin position="19"/>
        <end position="319"/>
    </location>
</feature>
<protein>
    <submittedName>
        <fullName evidence="2">Uncharacterized protein</fullName>
    </submittedName>
</protein>
<dbReference type="AlphaFoldDB" id="A0A8H3FSC6"/>
<dbReference type="Proteomes" id="UP000664534">
    <property type="component" value="Unassembled WGS sequence"/>
</dbReference>
<keyword evidence="1" id="KW-0732">Signal</keyword>
<gene>
    <name evidence="2" type="ORF">IMSHALPRED_007405</name>
</gene>
<sequence>MNSSVGTILLGLAILSSAATVPPIGSINLSDDGIPVLDASQLGAIDPRFTMTHQYNGQALNEDHCLMNIVYLLSELSVLDFTSSIDPTIGMGDKYPDVVTVLDALAPRRTVETRLFIWGLYAAATLMIAQNVFQTAGFTLQWDGIAVGTITLMKATSTSSGVGSNATDVLAQESQVPDIIPITMGTSTNDSYSVATTNTTDNLGIEGLSVAFTGFRNPLPRQDVYMTVMKSLLYIAEKSDTDELLPFQIVAPRPYNAILRMTQYRPTQPTGETLTYGWASQALPAIPQTLLQYGWREASFEVLVDGVPVGKGALVKGTR</sequence>
<dbReference type="EMBL" id="CAJPDT010000049">
    <property type="protein sequence ID" value="CAF9928202.1"/>
    <property type="molecule type" value="Genomic_DNA"/>
</dbReference>